<evidence type="ECO:0000313" key="3">
    <source>
        <dbReference type="Proteomes" id="UP000475249"/>
    </source>
</evidence>
<dbReference type="AlphaFoldDB" id="A0A6L9EH39"/>
<dbReference type="GO" id="GO:0055085">
    <property type="term" value="P:transmembrane transport"/>
    <property type="evidence" value="ECO:0007669"/>
    <property type="project" value="InterPro"/>
</dbReference>
<protein>
    <submittedName>
        <fullName evidence="2">DctP family TRAP transporter solute-binding subunit</fullName>
    </submittedName>
</protein>
<keyword evidence="3" id="KW-1185">Reference proteome</keyword>
<dbReference type="PIRSF" id="PIRSF006470">
    <property type="entry name" value="DctB"/>
    <property type="match status" value="1"/>
</dbReference>
<dbReference type="CDD" id="cd13671">
    <property type="entry name" value="PBP2_TRAP_SBP_like_3"/>
    <property type="match status" value="1"/>
</dbReference>
<proteinExistence type="predicted"/>
<dbReference type="GO" id="GO:0030288">
    <property type="term" value="C:outer membrane-bounded periplasmic space"/>
    <property type="evidence" value="ECO:0007669"/>
    <property type="project" value="InterPro"/>
</dbReference>
<dbReference type="GO" id="GO:0030246">
    <property type="term" value="F:carbohydrate binding"/>
    <property type="evidence" value="ECO:0007669"/>
    <property type="project" value="TreeGrafter"/>
</dbReference>
<dbReference type="InterPro" id="IPR004682">
    <property type="entry name" value="TRAP_DctP"/>
</dbReference>
<dbReference type="Proteomes" id="UP000475249">
    <property type="component" value="Unassembled WGS sequence"/>
</dbReference>
<dbReference type="PANTHER" id="PTHR33376">
    <property type="match status" value="1"/>
</dbReference>
<dbReference type="InterPro" id="IPR018389">
    <property type="entry name" value="DctP_fam"/>
</dbReference>
<comment type="caution">
    <text evidence="2">The sequence shown here is derived from an EMBL/GenBank/DDBJ whole genome shotgun (WGS) entry which is preliminary data.</text>
</comment>
<evidence type="ECO:0000256" key="1">
    <source>
        <dbReference type="ARBA" id="ARBA00022729"/>
    </source>
</evidence>
<evidence type="ECO:0000313" key="2">
    <source>
        <dbReference type="EMBL" id="NAS13828.1"/>
    </source>
</evidence>
<dbReference type="NCBIfam" id="NF037995">
    <property type="entry name" value="TRAP_S1"/>
    <property type="match status" value="1"/>
</dbReference>
<gene>
    <name evidence="2" type="ORF">GTQ38_17575</name>
</gene>
<dbReference type="Pfam" id="PF03480">
    <property type="entry name" value="DctP"/>
    <property type="match status" value="1"/>
</dbReference>
<reference evidence="2 3" key="1">
    <citation type="submission" date="2020-01" db="EMBL/GenBank/DDBJ databases">
        <title>Bacteria diversity of Porities sp.</title>
        <authorList>
            <person name="Wang G."/>
        </authorList>
    </citation>
    <scope>NUCLEOTIDE SEQUENCE [LARGE SCALE GENOMIC DNA]</scope>
    <source>
        <strain evidence="2 3">R33</strain>
    </source>
</reference>
<accession>A0A6L9EH39</accession>
<keyword evidence="1" id="KW-0732">Signal</keyword>
<sequence length="315" mass="35407">MPLLILFSCKQTERQKLLRLAHGLDTNHPVHQAMVNLGEELEKLSEGKLVVKIYPSGQLGAERECLELLQIGSLDITKVSGAVLENFVTEYKVLSVPYLFRDKSHSFQFYDGEVGRRFLLKGESFRLRGLCFYDAGSRSFYTKDRPVVLPKDLEGLKIRVQKSNMAVSMVEMLGGAPTPISWGELYTALQQGVVDGAENNLPSFHTSKHYEVCKYYSMDEHTAVPDVLLVGTESWARLSEQEKNWLQQAANSSAIFQREVWAAAEEEALNAIKAAGVEVNYPDKEVFAEKTAAFNELFEEGSEAFELMQAIKNLK</sequence>
<name>A0A6L9EH39_9FLAO</name>
<dbReference type="InterPro" id="IPR038404">
    <property type="entry name" value="TRAP_DctP_sf"/>
</dbReference>
<dbReference type="PANTHER" id="PTHR33376:SF2">
    <property type="entry name" value="DICARBOXYLATE-BINDING PERIPLASMIC PROTEIN"/>
    <property type="match status" value="1"/>
</dbReference>
<dbReference type="Gene3D" id="3.40.190.170">
    <property type="entry name" value="Bacterial extracellular solute-binding protein, family 7"/>
    <property type="match status" value="1"/>
</dbReference>
<dbReference type="EMBL" id="WXYO01000008">
    <property type="protein sequence ID" value="NAS13828.1"/>
    <property type="molecule type" value="Genomic_DNA"/>
</dbReference>
<dbReference type="NCBIfam" id="TIGR00787">
    <property type="entry name" value="dctP"/>
    <property type="match status" value="1"/>
</dbReference>
<organism evidence="2 3">
    <name type="scientific">Poritiphilus flavus</name>
    <dbReference type="NCBI Taxonomy" id="2697053"/>
    <lineage>
        <taxon>Bacteria</taxon>
        <taxon>Pseudomonadati</taxon>
        <taxon>Bacteroidota</taxon>
        <taxon>Flavobacteriia</taxon>
        <taxon>Flavobacteriales</taxon>
        <taxon>Flavobacteriaceae</taxon>
        <taxon>Poritiphilus</taxon>
    </lineage>
</organism>